<dbReference type="InterPro" id="IPR021712">
    <property type="entry name" value="UPF0506"/>
</dbReference>
<evidence type="ECO:0000256" key="6">
    <source>
        <dbReference type="SAM" id="SignalP"/>
    </source>
</evidence>
<accession>A0A5K3FX35</accession>
<feature type="signal peptide" evidence="6">
    <location>
        <begin position="1"/>
        <end position="17"/>
    </location>
</feature>
<evidence type="ECO:0000259" key="7">
    <source>
        <dbReference type="Pfam" id="PF11703"/>
    </source>
</evidence>
<keyword evidence="5" id="KW-1015">Disulfide bond</keyword>
<dbReference type="WBParaSite" id="MCU_012483-RA">
    <property type="protein sequence ID" value="MCU_012483-RA"/>
    <property type="gene ID" value="MCU_012483"/>
</dbReference>
<evidence type="ECO:0000256" key="2">
    <source>
        <dbReference type="ARBA" id="ARBA00022525"/>
    </source>
</evidence>
<evidence type="ECO:0000313" key="8">
    <source>
        <dbReference type="WBParaSite" id="MCU_012483-RA"/>
    </source>
</evidence>
<feature type="chain" id="PRO_5024395301" evidence="6">
    <location>
        <begin position="18"/>
        <end position="80"/>
    </location>
</feature>
<keyword evidence="3 6" id="KW-0732">Signal</keyword>
<keyword evidence="4" id="KW-0960">Knottin</keyword>
<evidence type="ECO:0000256" key="4">
    <source>
        <dbReference type="ARBA" id="ARBA00022854"/>
    </source>
</evidence>
<sequence>MRSAFVCLLAFVVIVTAQDRCKQLGETCDRTVFNRCCGDLTCVLTGFAEGTCQRCLPQGHFCFYDSECCSGDCAWYRFCR</sequence>
<evidence type="ECO:0000256" key="3">
    <source>
        <dbReference type="ARBA" id="ARBA00022729"/>
    </source>
</evidence>
<name>A0A5K3FX35_MESCO</name>
<dbReference type="AlphaFoldDB" id="A0A5K3FX35"/>
<reference evidence="8" key="1">
    <citation type="submission" date="2019-11" db="UniProtKB">
        <authorList>
            <consortium name="WormBaseParasite"/>
        </authorList>
    </citation>
    <scope>IDENTIFICATION</scope>
</reference>
<dbReference type="GO" id="GO:0005576">
    <property type="term" value="C:extracellular region"/>
    <property type="evidence" value="ECO:0007669"/>
    <property type="project" value="UniProtKB-SubCell"/>
</dbReference>
<proteinExistence type="predicted"/>
<comment type="subcellular location">
    <subcellularLocation>
        <location evidence="1">Secreted</location>
    </subcellularLocation>
</comment>
<protein>
    <submittedName>
        <fullName evidence="8">UPF0506 domain-containing protein</fullName>
    </submittedName>
</protein>
<evidence type="ECO:0000256" key="1">
    <source>
        <dbReference type="ARBA" id="ARBA00004613"/>
    </source>
</evidence>
<evidence type="ECO:0000256" key="5">
    <source>
        <dbReference type="ARBA" id="ARBA00023157"/>
    </source>
</evidence>
<organism evidence="8">
    <name type="scientific">Mesocestoides corti</name>
    <name type="common">Flatworm</name>
    <dbReference type="NCBI Taxonomy" id="53468"/>
    <lineage>
        <taxon>Eukaryota</taxon>
        <taxon>Metazoa</taxon>
        <taxon>Spiralia</taxon>
        <taxon>Lophotrochozoa</taxon>
        <taxon>Platyhelminthes</taxon>
        <taxon>Cestoda</taxon>
        <taxon>Eucestoda</taxon>
        <taxon>Cyclophyllidea</taxon>
        <taxon>Mesocestoididae</taxon>
        <taxon>Mesocestoides</taxon>
    </lineage>
</organism>
<feature type="domain" description="UPF0506" evidence="7">
    <location>
        <begin position="21"/>
        <end position="76"/>
    </location>
</feature>
<keyword evidence="2" id="KW-0964">Secreted</keyword>
<dbReference type="Pfam" id="PF11703">
    <property type="entry name" value="UPF0506"/>
    <property type="match status" value="1"/>
</dbReference>